<feature type="chain" id="PRO_5035805058" evidence="2">
    <location>
        <begin position="20"/>
        <end position="78"/>
    </location>
</feature>
<feature type="compositionally biased region" description="Low complexity" evidence="1">
    <location>
        <begin position="59"/>
        <end position="78"/>
    </location>
</feature>
<keyword evidence="4" id="KW-1185">Reference proteome</keyword>
<evidence type="ECO:0000256" key="2">
    <source>
        <dbReference type="SAM" id="SignalP"/>
    </source>
</evidence>
<dbReference type="OrthoDB" id="4509148at2759"/>
<dbReference type="GeneID" id="37174735"/>
<dbReference type="RefSeq" id="XP_025533059.1">
    <property type="nucleotide sequence ID" value="XM_025671043.1"/>
</dbReference>
<proteinExistence type="predicted"/>
<reference evidence="3 4" key="1">
    <citation type="submission" date="2018-02" db="EMBL/GenBank/DDBJ databases">
        <title>The genomes of Aspergillus section Nigri reveals drivers in fungal speciation.</title>
        <authorList>
            <consortium name="DOE Joint Genome Institute"/>
            <person name="Vesth T.C."/>
            <person name="Nybo J."/>
            <person name="Theobald S."/>
            <person name="Brandl J."/>
            <person name="Frisvad J.C."/>
            <person name="Nielsen K.F."/>
            <person name="Lyhne E.K."/>
            <person name="Kogle M.E."/>
            <person name="Kuo A."/>
            <person name="Riley R."/>
            <person name="Clum A."/>
            <person name="Nolan M."/>
            <person name="Lipzen A."/>
            <person name="Salamov A."/>
            <person name="Henrissat B."/>
            <person name="Wiebenga A."/>
            <person name="De vries R.P."/>
            <person name="Grigoriev I.V."/>
            <person name="Mortensen U.H."/>
            <person name="Andersen M.R."/>
            <person name="Baker S.E."/>
        </authorList>
    </citation>
    <scope>NUCLEOTIDE SEQUENCE [LARGE SCALE GENOMIC DNA]</scope>
    <source>
        <strain evidence="3 4">CBS 114.51</strain>
    </source>
</reference>
<evidence type="ECO:0000313" key="4">
    <source>
        <dbReference type="Proteomes" id="UP000249497"/>
    </source>
</evidence>
<feature type="signal peptide" evidence="2">
    <location>
        <begin position="1"/>
        <end position="19"/>
    </location>
</feature>
<accession>A0A8T8XG50</accession>
<sequence length="78" mass="8422">MKLVYLVSVFSAMVATAMAAPVPDTDALALSEKQASGAMMLARNDTPTTGISKKVEEAQQQQQQQGQQQRQQQGQGRN</sequence>
<keyword evidence="2" id="KW-0732">Signal</keyword>
<protein>
    <submittedName>
        <fullName evidence="3">Uncharacterized protein</fullName>
    </submittedName>
</protein>
<evidence type="ECO:0000313" key="3">
    <source>
        <dbReference type="EMBL" id="RAH87165.1"/>
    </source>
</evidence>
<dbReference type="AlphaFoldDB" id="A0A8T8XG50"/>
<dbReference type="Proteomes" id="UP000249497">
    <property type="component" value="Unassembled WGS sequence"/>
</dbReference>
<evidence type="ECO:0000256" key="1">
    <source>
        <dbReference type="SAM" id="MobiDB-lite"/>
    </source>
</evidence>
<organism evidence="3 4">
    <name type="scientific">Aspergillus japonicus CBS 114.51</name>
    <dbReference type="NCBI Taxonomy" id="1448312"/>
    <lineage>
        <taxon>Eukaryota</taxon>
        <taxon>Fungi</taxon>
        <taxon>Dikarya</taxon>
        <taxon>Ascomycota</taxon>
        <taxon>Pezizomycotina</taxon>
        <taxon>Eurotiomycetes</taxon>
        <taxon>Eurotiomycetidae</taxon>
        <taxon>Eurotiales</taxon>
        <taxon>Aspergillaceae</taxon>
        <taxon>Aspergillus</taxon>
        <taxon>Aspergillus subgen. Circumdati</taxon>
    </lineage>
</organism>
<name>A0A8T8XG50_ASPJA</name>
<dbReference type="EMBL" id="KZ824771">
    <property type="protein sequence ID" value="RAH87165.1"/>
    <property type="molecule type" value="Genomic_DNA"/>
</dbReference>
<feature type="region of interest" description="Disordered" evidence="1">
    <location>
        <begin position="38"/>
        <end position="78"/>
    </location>
</feature>
<gene>
    <name evidence="3" type="ORF">BO86DRAFT_385152</name>
</gene>